<proteinExistence type="predicted"/>
<accession>A0A8D9BGJ9</accession>
<protein>
    <submittedName>
        <fullName evidence="1">Uncharacterized protein</fullName>
    </submittedName>
</protein>
<name>A0A8D9BGJ9_9HEMI</name>
<dbReference type="EMBL" id="HBUF01628949">
    <property type="protein sequence ID" value="CAG6782739.1"/>
    <property type="molecule type" value="Transcribed_RNA"/>
</dbReference>
<organism evidence="1">
    <name type="scientific">Cacopsylla melanoneura</name>
    <dbReference type="NCBI Taxonomy" id="428564"/>
    <lineage>
        <taxon>Eukaryota</taxon>
        <taxon>Metazoa</taxon>
        <taxon>Ecdysozoa</taxon>
        <taxon>Arthropoda</taxon>
        <taxon>Hexapoda</taxon>
        <taxon>Insecta</taxon>
        <taxon>Pterygota</taxon>
        <taxon>Neoptera</taxon>
        <taxon>Paraneoptera</taxon>
        <taxon>Hemiptera</taxon>
        <taxon>Sternorrhyncha</taxon>
        <taxon>Psylloidea</taxon>
        <taxon>Psyllidae</taxon>
        <taxon>Psyllinae</taxon>
        <taxon>Cacopsylla</taxon>
    </lineage>
</organism>
<dbReference type="AlphaFoldDB" id="A0A8D9BGJ9"/>
<sequence length="109" mass="12458">MLVTEEVKLPMTENTTHTSGSHTSRYSTTSMLSKVVVATEVQPMTKIINKTCIFCKGFHYSDQCSKYNSLESRKQTFKDVTNALVFFTFPHSVIIGDFVFTAKERQRLH</sequence>
<evidence type="ECO:0000313" key="1">
    <source>
        <dbReference type="EMBL" id="CAG6782739.1"/>
    </source>
</evidence>
<reference evidence="1" key="1">
    <citation type="submission" date="2021-05" db="EMBL/GenBank/DDBJ databases">
        <authorList>
            <person name="Alioto T."/>
            <person name="Alioto T."/>
            <person name="Gomez Garrido J."/>
        </authorList>
    </citation>
    <scope>NUCLEOTIDE SEQUENCE</scope>
</reference>